<name>A0A396GAF2_MEDTR</name>
<dbReference type="Gramene" id="rna50691">
    <property type="protein sequence ID" value="RHN38460.1"/>
    <property type="gene ID" value="gene50691"/>
</dbReference>
<protein>
    <submittedName>
        <fullName evidence="1">Uncharacterized protein</fullName>
    </submittedName>
</protein>
<reference evidence="2" key="1">
    <citation type="journal article" date="2018" name="Nat. Plants">
        <title>Whole-genome landscape of Medicago truncatula symbiotic genes.</title>
        <authorList>
            <person name="Pecrix Y."/>
            <person name="Staton S.E."/>
            <person name="Sallet E."/>
            <person name="Lelandais-Briere C."/>
            <person name="Moreau S."/>
            <person name="Carrere S."/>
            <person name="Blein T."/>
            <person name="Jardinaud M.F."/>
            <person name="Latrasse D."/>
            <person name="Zouine M."/>
            <person name="Zahm M."/>
            <person name="Kreplak J."/>
            <person name="Mayjonade B."/>
            <person name="Satge C."/>
            <person name="Perez M."/>
            <person name="Cauet S."/>
            <person name="Marande W."/>
            <person name="Chantry-Darmon C."/>
            <person name="Lopez-Roques C."/>
            <person name="Bouchez O."/>
            <person name="Berard A."/>
            <person name="Debelle F."/>
            <person name="Munos S."/>
            <person name="Bendahmane A."/>
            <person name="Berges H."/>
            <person name="Niebel A."/>
            <person name="Buitink J."/>
            <person name="Frugier F."/>
            <person name="Benhamed M."/>
            <person name="Crespi M."/>
            <person name="Gouzy J."/>
            <person name="Gamas P."/>
        </authorList>
    </citation>
    <scope>NUCLEOTIDE SEQUENCE [LARGE SCALE GENOMIC DNA]</scope>
    <source>
        <strain evidence="2">cv. Jemalong A17</strain>
    </source>
</reference>
<organism evidence="1 2">
    <name type="scientific">Medicago truncatula</name>
    <name type="common">Barrel medic</name>
    <name type="synonym">Medicago tribuloides</name>
    <dbReference type="NCBI Taxonomy" id="3880"/>
    <lineage>
        <taxon>Eukaryota</taxon>
        <taxon>Viridiplantae</taxon>
        <taxon>Streptophyta</taxon>
        <taxon>Embryophyta</taxon>
        <taxon>Tracheophyta</taxon>
        <taxon>Spermatophyta</taxon>
        <taxon>Magnoliopsida</taxon>
        <taxon>eudicotyledons</taxon>
        <taxon>Gunneridae</taxon>
        <taxon>Pentapetalae</taxon>
        <taxon>rosids</taxon>
        <taxon>fabids</taxon>
        <taxon>Fabales</taxon>
        <taxon>Fabaceae</taxon>
        <taxon>Papilionoideae</taxon>
        <taxon>50 kb inversion clade</taxon>
        <taxon>NPAAA clade</taxon>
        <taxon>Hologalegina</taxon>
        <taxon>IRL clade</taxon>
        <taxon>Trifolieae</taxon>
        <taxon>Medicago</taxon>
    </lineage>
</organism>
<comment type="caution">
    <text evidence="1">The sequence shown here is derived from an EMBL/GenBank/DDBJ whole genome shotgun (WGS) entry which is preliminary data.</text>
</comment>
<gene>
    <name evidence="1" type="ORF">MtrunA17_Chr0c03g0489891</name>
</gene>
<accession>A0A396GAF2</accession>
<dbReference type="Proteomes" id="UP000265566">
    <property type="component" value="Unassembled WGS sequence"/>
</dbReference>
<sequence length="41" mass="4435">MEKVIAEIGFVLARAPKSAIYLTRVCRNAKTMANASIVINA</sequence>
<evidence type="ECO:0000313" key="2">
    <source>
        <dbReference type="Proteomes" id="UP000265566"/>
    </source>
</evidence>
<proteinExistence type="predicted"/>
<evidence type="ECO:0000313" key="1">
    <source>
        <dbReference type="EMBL" id="RHN38460.1"/>
    </source>
</evidence>
<dbReference type="EMBL" id="PSQE01000011">
    <property type="protein sequence ID" value="RHN38460.1"/>
    <property type="molecule type" value="Genomic_DNA"/>
</dbReference>
<dbReference type="AlphaFoldDB" id="A0A396GAF2"/>